<feature type="domain" description="DUF6818" evidence="3">
    <location>
        <begin position="169"/>
        <end position="205"/>
    </location>
</feature>
<evidence type="ECO:0000259" key="2">
    <source>
        <dbReference type="Pfam" id="PF00856"/>
    </source>
</evidence>
<dbReference type="Pfam" id="PF20681">
    <property type="entry name" value="DUF6818"/>
    <property type="match status" value="1"/>
</dbReference>
<feature type="compositionally biased region" description="Low complexity" evidence="1">
    <location>
        <begin position="208"/>
        <end position="225"/>
    </location>
</feature>
<gene>
    <name evidence="4" type="ORF">PF001_g11594</name>
</gene>
<dbReference type="Gene3D" id="2.170.270.10">
    <property type="entry name" value="SET domain"/>
    <property type="match status" value="1"/>
</dbReference>
<dbReference type="InterPro" id="IPR046341">
    <property type="entry name" value="SET_dom_sf"/>
</dbReference>
<feature type="compositionally biased region" description="Low complexity" evidence="1">
    <location>
        <begin position="245"/>
        <end position="258"/>
    </location>
</feature>
<proteinExistence type="predicted"/>
<protein>
    <submittedName>
        <fullName evidence="4">Uncharacterized protein</fullName>
    </submittedName>
</protein>
<dbReference type="PANTHER" id="PTHR34409">
    <property type="entry name" value="SET DOMAIN-CONTAINING PROTEIN"/>
    <property type="match status" value="1"/>
</dbReference>
<dbReference type="AlphaFoldDB" id="A0A6A4DRY8"/>
<reference evidence="4 5" key="1">
    <citation type="submission" date="2018-08" db="EMBL/GenBank/DDBJ databases">
        <title>Genomic investigation of the strawberry pathogen Phytophthora fragariae indicates pathogenicity is determined by transcriptional variation in three key races.</title>
        <authorList>
            <person name="Adams T.M."/>
            <person name="Armitage A.D."/>
            <person name="Sobczyk M.K."/>
            <person name="Bates H.J."/>
            <person name="Dunwell J.M."/>
            <person name="Nellist C.F."/>
            <person name="Harrison R.J."/>
        </authorList>
    </citation>
    <scope>NUCLEOTIDE SEQUENCE [LARGE SCALE GENOMIC DNA]</scope>
    <source>
        <strain evidence="4 5">A4</strain>
    </source>
</reference>
<feature type="domain" description="SET" evidence="2">
    <location>
        <begin position="16"/>
        <end position="61"/>
    </location>
</feature>
<dbReference type="EMBL" id="QXGE01000621">
    <property type="protein sequence ID" value="KAE9307474.1"/>
    <property type="molecule type" value="Genomic_DNA"/>
</dbReference>
<comment type="caution">
    <text evidence="4">The sequence shown here is derived from an EMBL/GenBank/DDBJ whole genome shotgun (WGS) entry which is preliminary data.</text>
</comment>
<dbReference type="Proteomes" id="UP000437068">
    <property type="component" value="Unassembled WGS sequence"/>
</dbReference>
<dbReference type="SUPFAM" id="SSF82199">
    <property type="entry name" value="SET domain"/>
    <property type="match status" value="1"/>
</dbReference>
<evidence type="ECO:0000313" key="5">
    <source>
        <dbReference type="Proteomes" id="UP000437068"/>
    </source>
</evidence>
<evidence type="ECO:0000259" key="3">
    <source>
        <dbReference type="Pfam" id="PF20681"/>
    </source>
</evidence>
<dbReference type="PANTHER" id="PTHR34409:SF1">
    <property type="entry name" value="MYB-LIKE DOMAIN-CONTAINING PROTEIN"/>
    <property type="match status" value="1"/>
</dbReference>
<dbReference type="InterPro" id="IPR049203">
    <property type="entry name" value="DUF6818"/>
</dbReference>
<sequence>MMKTRPEKPSYPVWTAINAEGMGGLMRFLNHSCRPAAEFKEVANHRRTTVVVATTQDIRTGAATATFRMNKTHEERVKTRVGAIGHYVGVMSSNLEVKTPTFRALDVEATRKQHPRASKPNCPPIQARPPCHLQASTKPFVPMVKHSGSTNYTAADIDRLLSLIEQALPLGKDEWERLAASFNANRTRGAPERDFESLRRKFKSVPWSRTSASTSTPTRASSETAKTCSSPATRPLAGRPRKGLSAPTSPSVASSRSSNLGEFQELLASPLVLEGAGDAARTPRPAPPPVATCARRAGLGGVSKARTTAHESLATNASQHLQQQSARALASRREADKYPKLQNYSNRLGGQDLSTFRDTIGVKRANEDDKETQEASFAKAKRIRAMRTTTALKTKLAGIEAATSNMGGGLFEMLLHIREENERKAEERRVVEEKRHREDVIAQEARLRVEKAEAEERRRQEKIEREVRARRDRDEARARTQELVMLIDALKKNS</sequence>
<evidence type="ECO:0000313" key="4">
    <source>
        <dbReference type="EMBL" id="KAE9307474.1"/>
    </source>
</evidence>
<dbReference type="InterPro" id="IPR001214">
    <property type="entry name" value="SET_dom"/>
</dbReference>
<dbReference type="Pfam" id="PF00856">
    <property type="entry name" value="SET"/>
    <property type="match status" value="1"/>
</dbReference>
<feature type="region of interest" description="Disordered" evidence="1">
    <location>
        <begin position="187"/>
        <end position="258"/>
    </location>
</feature>
<accession>A0A6A4DRY8</accession>
<name>A0A6A4DRY8_9STRA</name>
<organism evidence="4 5">
    <name type="scientific">Phytophthora fragariae</name>
    <dbReference type="NCBI Taxonomy" id="53985"/>
    <lineage>
        <taxon>Eukaryota</taxon>
        <taxon>Sar</taxon>
        <taxon>Stramenopiles</taxon>
        <taxon>Oomycota</taxon>
        <taxon>Peronosporomycetes</taxon>
        <taxon>Peronosporales</taxon>
        <taxon>Peronosporaceae</taxon>
        <taxon>Phytophthora</taxon>
    </lineage>
</organism>
<evidence type="ECO:0000256" key="1">
    <source>
        <dbReference type="SAM" id="MobiDB-lite"/>
    </source>
</evidence>
<feature type="region of interest" description="Disordered" evidence="1">
    <location>
        <begin position="451"/>
        <end position="475"/>
    </location>
</feature>
<feature type="compositionally biased region" description="Basic and acidic residues" evidence="1">
    <location>
        <begin position="189"/>
        <end position="199"/>
    </location>
</feature>